<comment type="similarity">
    <text evidence="1 2">Belongs to the calycin superfamily. Lipocalin family.</text>
</comment>
<dbReference type="Proteomes" id="UP000593571">
    <property type="component" value="Unassembled WGS sequence"/>
</dbReference>
<sequence length="201" mass="22308">MQPRGSWTRVRNGRWAPSLPSRWAPGTGRLLLLTLGLGLAGAQQAAEEVPVQPGFDARKVEGRWLTIQLAASRADLVSPDDPLRLALHSIRSRDADLELVLFWTGEGVCRGMNVTVHPTGLQGQYRGSFEGGGSMLVHFVSTDYSSLILYVRFEDGGEVTSLWALLARSVPEDPEWRGEYLRRIRGSRLQEVPVFNLDGKR</sequence>
<feature type="domain" description="Lipocalin/cytosolic fatty-acid binding" evidence="4">
    <location>
        <begin position="62"/>
        <end position="175"/>
    </location>
</feature>
<evidence type="ECO:0000256" key="3">
    <source>
        <dbReference type="SAM" id="SignalP"/>
    </source>
</evidence>
<dbReference type="CDD" id="cd00301">
    <property type="entry name" value="lipocalin_FABP"/>
    <property type="match status" value="1"/>
</dbReference>
<evidence type="ECO:0000256" key="1">
    <source>
        <dbReference type="ARBA" id="ARBA00006889"/>
    </source>
</evidence>
<protein>
    <recommendedName>
        <fullName evidence="4">Lipocalin/cytosolic fatty-acid binding domain-containing protein</fullName>
    </recommendedName>
</protein>
<dbReference type="EMBL" id="JACASE010000003">
    <property type="protein sequence ID" value="KAF6483023.1"/>
    <property type="molecule type" value="Genomic_DNA"/>
</dbReference>
<dbReference type="SUPFAM" id="SSF50814">
    <property type="entry name" value="Lipocalins"/>
    <property type="match status" value="1"/>
</dbReference>
<accession>A0A7J8IEP3</accession>
<keyword evidence="6" id="KW-1185">Reference proteome</keyword>
<evidence type="ECO:0000259" key="4">
    <source>
        <dbReference type="Pfam" id="PF00061"/>
    </source>
</evidence>
<reference evidence="5 6" key="1">
    <citation type="journal article" date="2020" name="Nature">
        <title>Six reference-quality genomes reveal evolution of bat adaptations.</title>
        <authorList>
            <person name="Jebb D."/>
            <person name="Huang Z."/>
            <person name="Pippel M."/>
            <person name="Hughes G.M."/>
            <person name="Lavrichenko K."/>
            <person name="Devanna P."/>
            <person name="Winkler S."/>
            <person name="Jermiin L.S."/>
            <person name="Skirmuntt E.C."/>
            <person name="Katzourakis A."/>
            <person name="Burkitt-Gray L."/>
            <person name="Ray D.A."/>
            <person name="Sullivan K.A.M."/>
            <person name="Roscito J.G."/>
            <person name="Kirilenko B.M."/>
            <person name="Davalos L.M."/>
            <person name="Corthals A.P."/>
            <person name="Power M.L."/>
            <person name="Jones G."/>
            <person name="Ransome R.D."/>
            <person name="Dechmann D.K.N."/>
            <person name="Locatelli A.G."/>
            <person name="Puechmaille S.J."/>
            <person name="Fedrigo O."/>
            <person name="Jarvis E.D."/>
            <person name="Hiller M."/>
            <person name="Vernes S.C."/>
            <person name="Myers E.W."/>
            <person name="Teeling E.C."/>
        </authorList>
    </citation>
    <scope>NUCLEOTIDE SEQUENCE [LARGE SCALE GENOMIC DNA]</scope>
    <source>
        <strain evidence="5">MRouAeg1</strain>
        <tissue evidence="5">Muscle</tissue>
    </source>
</reference>
<dbReference type="InterPro" id="IPR012674">
    <property type="entry name" value="Calycin"/>
</dbReference>
<organism evidence="5 6">
    <name type="scientific">Rousettus aegyptiacus</name>
    <name type="common">Egyptian fruit bat</name>
    <name type="synonym">Pteropus aegyptiacus</name>
    <dbReference type="NCBI Taxonomy" id="9407"/>
    <lineage>
        <taxon>Eukaryota</taxon>
        <taxon>Metazoa</taxon>
        <taxon>Chordata</taxon>
        <taxon>Craniata</taxon>
        <taxon>Vertebrata</taxon>
        <taxon>Euteleostomi</taxon>
        <taxon>Mammalia</taxon>
        <taxon>Eutheria</taxon>
        <taxon>Laurasiatheria</taxon>
        <taxon>Chiroptera</taxon>
        <taxon>Yinpterochiroptera</taxon>
        <taxon>Pteropodoidea</taxon>
        <taxon>Pteropodidae</taxon>
        <taxon>Rousettinae</taxon>
        <taxon>Rousettus</taxon>
    </lineage>
</organism>
<evidence type="ECO:0000313" key="5">
    <source>
        <dbReference type="EMBL" id="KAF6483023.1"/>
    </source>
</evidence>
<dbReference type="InterPro" id="IPR000566">
    <property type="entry name" value="Lipocln_cytosolic_FA-bd_dom"/>
</dbReference>
<evidence type="ECO:0000256" key="2">
    <source>
        <dbReference type="RuleBase" id="RU003695"/>
    </source>
</evidence>
<feature type="chain" id="PRO_5029799259" description="Lipocalin/cytosolic fatty-acid binding domain-containing protein" evidence="3">
    <location>
        <begin position="43"/>
        <end position="201"/>
    </location>
</feature>
<comment type="caution">
    <text evidence="5">The sequence shown here is derived from an EMBL/GenBank/DDBJ whole genome shotgun (WGS) entry which is preliminary data.</text>
</comment>
<name>A0A7J8IEP3_ROUAE</name>
<keyword evidence="3" id="KW-0732">Signal</keyword>
<feature type="signal peptide" evidence="3">
    <location>
        <begin position="1"/>
        <end position="42"/>
    </location>
</feature>
<dbReference type="GO" id="GO:0005615">
    <property type="term" value="C:extracellular space"/>
    <property type="evidence" value="ECO:0007669"/>
    <property type="project" value="TreeGrafter"/>
</dbReference>
<evidence type="ECO:0000313" key="6">
    <source>
        <dbReference type="Proteomes" id="UP000593571"/>
    </source>
</evidence>
<dbReference type="PROSITE" id="PS00213">
    <property type="entry name" value="LIPOCALIN"/>
    <property type="match status" value="1"/>
</dbReference>
<dbReference type="PANTHER" id="PTHR11430">
    <property type="entry name" value="LIPOCALIN"/>
    <property type="match status" value="1"/>
</dbReference>
<dbReference type="AlphaFoldDB" id="A0A7J8IEP3"/>
<dbReference type="PANTHER" id="PTHR11430:SF120">
    <property type="entry name" value="LIPOCALIN_CYTOSOLIC FATTY-ACID BINDING DOMAIN-CONTAINING PROTEIN"/>
    <property type="match status" value="1"/>
</dbReference>
<dbReference type="Gene3D" id="2.40.128.20">
    <property type="match status" value="1"/>
</dbReference>
<proteinExistence type="inferred from homology"/>
<dbReference type="InterPro" id="IPR022272">
    <property type="entry name" value="Lipocalin_CS"/>
</dbReference>
<gene>
    <name evidence="5" type="ORF">HJG63_000547</name>
</gene>
<dbReference type="GO" id="GO:0036094">
    <property type="term" value="F:small molecule binding"/>
    <property type="evidence" value="ECO:0007669"/>
    <property type="project" value="InterPro"/>
</dbReference>
<dbReference type="Pfam" id="PF00061">
    <property type="entry name" value="Lipocalin"/>
    <property type="match status" value="1"/>
</dbReference>
<dbReference type="InterPro" id="IPR002345">
    <property type="entry name" value="Lipocalin"/>
</dbReference>